<keyword evidence="3" id="KW-1015">Disulfide bond</keyword>
<proteinExistence type="predicted"/>
<name>T1IZB9_STRMM</name>
<dbReference type="InterPro" id="IPR031148">
    <property type="entry name" value="Plexin"/>
</dbReference>
<reference evidence="7" key="2">
    <citation type="submission" date="2015-02" db="UniProtKB">
        <authorList>
            <consortium name="EnsemblMetazoa"/>
        </authorList>
    </citation>
    <scope>IDENTIFICATION</scope>
</reference>
<evidence type="ECO:0000256" key="4">
    <source>
        <dbReference type="ARBA" id="ARBA00023180"/>
    </source>
</evidence>
<dbReference type="HOGENOM" id="CLU_2530316_0_0_1"/>
<sequence length="84" mass="9626">MKALAPSVLLDRSNDAYEYEEMVIDRGNAIMADMQMDISGDYLYVMSSTQIHKVKVENCTRYNNCSSCIGVRDPYCGWCSLERR</sequence>
<dbReference type="Pfam" id="PF01437">
    <property type="entry name" value="PSI"/>
    <property type="match status" value="1"/>
</dbReference>
<dbReference type="SUPFAM" id="SSF101912">
    <property type="entry name" value="Sema domain"/>
    <property type="match status" value="1"/>
</dbReference>
<dbReference type="EMBL" id="AFFK01020431">
    <property type="status" value="NOT_ANNOTATED_CDS"/>
    <property type="molecule type" value="Genomic_DNA"/>
</dbReference>
<dbReference type="GO" id="GO:0017154">
    <property type="term" value="F:semaphorin receptor activity"/>
    <property type="evidence" value="ECO:0007669"/>
    <property type="project" value="InterPro"/>
</dbReference>
<accession>T1IZB9</accession>
<dbReference type="GO" id="GO:0097374">
    <property type="term" value="P:sensory neuron axon guidance"/>
    <property type="evidence" value="ECO:0007669"/>
    <property type="project" value="TreeGrafter"/>
</dbReference>
<dbReference type="InterPro" id="IPR001627">
    <property type="entry name" value="Semap_dom"/>
</dbReference>
<dbReference type="Gene3D" id="3.30.1680.10">
    <property type="entry name" value="ligand-binding face of the semaphorins, domain 2"/>
    <property type="match status" value="1"/>
</dbReference>
<dbReference type="GO" id="GO:0030334">
    <property type="term" value="P:regulation of cell migration"/>
    <property type="evidence" value="ECO:0007669"/>
    <property type="project" value="TreeGrafter"/>
</dbReference>
<keyword evidence="2" id="KW-0472">Membrane</keyword>
<evidence type="ECO:0000313" key="8">
    <source>
        <dbReference type="Proteomes" id="UP000014500"/>
    </source>
</evidence>
<dbReference type="GO" id="GO:0050772">
    <property type="term" value="P:positive regulation of axonogenesis"/>
    <property type="evidence" value="ECO:0007669"/>
    <property type="project" value="TreeGrafter"/>
</dbReference>
<dbReference type="Proteomes" id="UP000014500">
    <property type="component" value="Unassembled WGS sequence"/>
</dbReference>
<dbReference type="InterPro" id="IPR015943">
    <property type="entry name" value="WD40/YVTN_repeat-like_dom_sf"/>
</dbReference>
<protein>
    <recommendedName>
        <fullName evidence="6">Sema domain-containing protein</fullName>
    </recommendedName>
</protein>
<keyword evidence="4" id="KW-0325">Glycoprotein</keyword>
<feature type="domain" description="Sema" evidence="6">
    <location>
        <begin position="1"/>
        <end position="56"/>
    </location>
</feature>
<comment type="caution">
    <text evidence="5">Lacks conserved residue(s) required for the propagation of feature annotation.</text>
</comment>
<dbReference type="AlphaFoldDB" id="T1IZB9"/>
<evidence type="ECO:0000259" key="6">
    <source>
        <dbReference type="PROSITE" id="PS51004"/>
    </source>
</evidence>
<reference evidence="8" key="1">
    <citation type="submission" date="2011-05" db="EMBL/GenBank/DDBJ databases">
        <authorList>
            <person name="Richards S.R."/>
            <person name="Qu J."/>
            <person name="Jiang H."/>
            <person name="Jhangiani S.N."/>
            <person name="Agravi P."/>
            <person name="Goodspeed R."/>
            <person name="Gross S."/>
            <person name="Mandapat C."/>
            <person name="Jackson L."/>
            <person name="Mathew T."/>
            <person name="Pu L."/>
            <person name="Thornton R."/>
            <person name="Saada N."/>
            <person name="Wilczek-Boney K.B."/>
            <person name="Lee S."/>
            <person name="Kovar C."/>
            <person name="Wu Y."/>
            <person name="Scherer S.E."/>
            <person name="Worley K.C."/>
            <person name="Muzny D.M."/>
            <person name="Gibbs R."/>
        </authorList>
    </citation>
    <scope>NUCLEOTIDE SEQUENCE</scope>
    <source>
        <strain evidence="8">Brora</strain>
    </source>
</reference>
<evidence type="ECO:0000256" key="3">
    <source>
        <dbReference type="ARBA" id="ARBA00023157"/>
    </source>
</evidence>
<dbReference type="GO" id="GO:0007162">
    <property type="term" value="P:negative regulation of cell adhesion"/>
    <property type="evidence" value="ECO:0007669"/>
    <property type="project" value="TreeGrafter"/>
</dbReference>
<dbReference type="EnsemblMetazoa" id="SMAR006593-RA">
    <property type="protein sequence ID" value="SMAR006593-PA"/>
    <property type="gene ID" value="SMAR006593"/>
</dbReference>
<dbReference type="GO" id="GO:0008360">
    <property type="term" value="P:regulation of cell shape"/>
    <property type="evidence" value="ECO:0007669"/>
    <property type="project" value="TreeGrafter"/>
</dbReference>
<evidence type="ECO:0000256" key="5">
    <source>
        <dbReference type="PROSITE-ProRule" id="PRU00352"/>
    </source>
</evidence>
<dbReference type="PhylomeDB" id="T1IZB9"/>
<dbReference type="GO" id="GO:0002116">
    <property type="term" value="C:semaphorin receptor complex"/>
    <property type="evidence" value="ECO:0007669"/>
    <property type="project" value="TreeGrafter"/>
</dbReference>
<organism evidence="7 8">
    <name type="scientific">Strigamia maritima</name>
    <name type="common">European centipede</name>
    <name type="synonym">Geophilus maritimus</name>
    <dbReference type="NCBI Taxonomy" id="126957"/>
    <lineage>
        <taxon>Eukaryota</taxon>
        <taxon>Metazoa</taxon>
        <taxon>Ecdysozoa</taxon>
        <taxon>Arthropoda</taxon>
        <taxon>Myriapoda</taxon>
        <taxon>Chilopoda</taxon>
        <taxon>Pleurostigmophora</taxon>
        <taxon>Geophilomorpha</taxon>
        <taxon>Linotaeniidae</taxon>
        <taxon>Strigamia</taxon>
    </lineage>
</organism>
<dbReference type="PROSITE" id="PS51004">
    <property type="entry name" value="SEMA"/>
    <property type="match status" value="1"/>
</dbReference>
<dbReference type="GO" id="GO:0008045">
    <property type="term" value="P:motor neuron axon guidance"/>
    <property type="evidence" value="ECO:0007669"/>
    <property type="project" value="TreeGrafter"/>
</dbReference>
<dbReference type="PANTHER" id="PTHR22625:SF44">
    <property type="entry name" value="PLEXIN-B"/>
    <property type="match status" value="1"/>
</dbReference>
<dbReference type="Gene3D" id="2.130.10.10">
    <property type="entry name" value="YVTN repeat-like/Quinoprotein amine dehydrogenase"/>
    <property type="match status" value="1"/>
</dbReference>
<dbReference type="InterPro" id="IPR002165">
    <property type="entry name" value="Plexin_repeat"/>
</dbReference>
<evidence type="ECO:0000256" key="1">
    <source>
        <dbReference type="ARBA" id="ARBA00004370"/>
    </source>
</evidence>
<dbReference type="eggNOG" id="KOG3610">
    <property type="taxonomic scope" value="Eukaryota"/>
</dbReference>
<evidence type="ECO:0000256" key="2">
    <source>
        <dbReference type="ARBA" id="ARBA00023136"/>
    </source>
</evidence>
<dbReference type="STRING" id="126957.T1IZB9"/>
<dbReference type="SUPFAM" id="SSF103575">
    <property type="entry name" value="Plexin repeat"/>
    <property type="match status" value="1"/>
</dbReference>
<dbReference type="OMA" id="KVENCTR"/>
<dbReference type="PANTHER" id="PTHR22625">
    <property type="entry name" value="PLEXIN"/>
    <property type="match status" value="1"/>
</dbReference>
<dbReference type="GO" id="GO:0005886">
    <property type="term" value="C:plasma membrane"/>
    <property type="evidence" value="ECO:0007669"/>
    <property type="project" value="TreeGrafter"/>
</dbReference>
<comment type="subcellular location">
    <subcellularLocation>
        <location evidence="1">Membrane</location>
    </subcellularLocation>
</comment>
<keyword evidence="8" id="KW-1185">Reference proteome</keyword>
<evidence type="ECO:0000313" key="7">
    <source>
        <dbReference type="EnsemblMetazoa" id="SMAR006593-PA"/>
    </source>
</evidence>
<dbReference type="InterPro" id="IPR036352">
    <property type="entry name" value="Semap_dom_sf"/>
</dbReference>